<dbReference type="AlphaFoldDB" id="A0A2N6ST40"/>
<reference evidence="2 3" key="1">
    <citation type="submission" date="2017-09" db="EMBL/GenBank/DDBJ databases">
        <title>Bacterial strain isolated from the female urinary microbiota.</title>
        <authorList>
            <person name="Thomas-White K."/>
            <person name="Kumar N."/>
            <person name="Forster S."/>
            <person name="Putonti C."/>
            <person name="Lawley T."/>
            <person name="Wolfe A.J."/>
        </authorList>
    </citation>
    <scope>NUCLEOTIDE SEQUENCE [LARGE SCALE GENOMIC DNA]</scope>
    <source>
        <strain evidence="2 3">UMB0115</strain>
    </source>
</reference>
<evidence type="ECO:0000313" key="3">
    <source>
        <dbReference type="Proteomes" id="UP000235723"/>
    </source>
</evidence>
<dbReference type="InterPro" id="IPR039523">
    <property type="entry name" value="RimK-rel_E_lig_ATP-grasp"/>
</dbReference>
<evidence type="ECO:0000313" key="2">
    <source>
        <dbReference type="EMBL" id="PMC60196.1"/>
    </source>
</evidence>
<dbReference type="RefSeq" id="WP_102164170.1">
    <property type="nucleotide sequence ID" value="NZ_JAGYZD010000030.1"/>
</dbReference>
<accession>A0A2N6ST40</accession>
<proteinExistence type="predicted"/>
<name>A0A2N6ST40_FINMA</name>
<protein>
    <recommendedName>
        <fullName evidence="1">Alpha-L-glutamate ligase-related protein ATP-grasp domain-containing protein</fullName>
    </recommendedName>
</protein>
<dbReference type="EMBL" id="PNHD01000005">
    <property type="protein sequence ID" value="PMC60196.1"/>
    <property type="molecule type" value="Genomic_DNA"/>
</dbReference>
<feature type="domain" description="Alpha-L-glutamate ligase-related protein ATP-grasp" evidence="1">
    <location>
        <begin position="136"/>
        <end position="336"/>
    </location>
</feature>
<sequence>MKKNDKTDNHTQKITGYNSSRGIEYITVHLKKYNLLQKYFIEENVGFFKKIYIILDFIRCTLRYGCGINDYFQYKFFYRRSYDRKKFIVARKWKKIVTICNGKLKTKEFDDKSIFYQNYTEFLGRAWIDLSKATYDEFHEFVVKFPVSMYKVKDGSGGNGIGILDYDAISDLKQKYLELRAMNVILEELIIQNQEMSDFNPSSVNTLRVVTINTGKTIEIMNAVFRCGNGKGCTDNFHHLGLAALIDIDTGIVYTQAIDKKNNRYIFHPRSNKQIVGFKIPYWENVLETVKRAADVNKNIRYVGWDIAIKNDGTICIIEGNSASDPDVVQMPDQIGKLPFYSKVLDKLERK</sequence>
<dbReference type="SUPFAM" id="SSF56059">
    <property type="entry name" value="Glutathione synthetase ATP-binding domain-like"/>
    <property type="match status" value="1"/>
</dbReference>
<dbReference type="Pfam" id="PF14397">
    <property type="entry name" value="ATPgrasp_ST"/>
    <property type="match status" value="1"/>
</dbReference>
<comment type="caution">
    <text evidence="2">The sequence shown here is derived from an EMBL/GenBank/DDBJ whole genome shotgun (WGS) entry which is preliminary data.</text>
</comment>
<gene>
    <name evidence="2" type="ORF">CJ208_05055</name>
</gene>
<organism evidence="2 3">
    <name type="scientific">Finegoldia magna</name>
    <name type="common">Peptostreptococcus magnus</name>
    <dbReference type="NCBI Taxonomy" id="1260"/>
    <lineage>
        <taxon>Bacteria</taxon>
        <taxon>Bacillati</taxon>
        <taxon>Bacillota</taxon>
        <taxon>Tissierellia</taxon>
        <taxon>Tissierellales</taxon>
        <taxon>Peptoniphilaceae</taxon>
        <taxon>Finegoldia</taxon>
    </lineage>
</organism>
<evidence type="ECO:0000259" key="1">
    <source>
        <dbReference type="Pfam" id="PF14397"/>
    </source>
</evidence>
<dbReference type="Proteomes" id="UP000235723">
    <property type="component" value="Unassembled WGS sequence"/>
</dbReference>